<dbReference type="InterPro" id="IPR058240">
    <property type="entry name" value="rSAM_sf"/>
</dbReference>
<dbReference type="GO" id="GO:0016491">
    <property type="term" value="F:oxidoreductase activity"/>
    <property type="evidence" value="ECO:0007669"/>
    <property type="project" value="InterPro"/>
</dbReference>
<keyword evidence="1" id="KW-0949">S-adenosyl-L-methionine</keyword>
<dbReference type="Pfam" id="PF04055">
    <property type="entry name" value="Radical_SAM"/>
    <property type="match status" value="1"/>
</dbReference>
<comment type="caution">
    <text evidence="7">The sequence shown here is derived from an EMBL/GenBank/DDBJ whole genome shotgun (WGS) entry which is preliminary data.</text>
</comment>
<keyword evidence="4" id="KW-0411">Iron-sulfur</keyword>
<dbReference type="Proteomes" id="UP000308744">
    <property type="component" value="Unassembled WGS sequence"/>
</dbReference>
<keyword evidence="2" id="KW-0479">Metal-binding</keyword>
<keyword evidence="3" id="KW-0408">Iron</keyword>
<dbReference type="EMBL" id="SZPU01000002">
    <property type="protein sequence ID" value="TKI72680.1"/>
    <property type="molecule type" value="Genomic_DNA"/>
</dbReference>
<dbReference type="SUPFAM" id="SSF102114">
    <property type="entry name" value="Radical SAM enzymes"/>
    <property type="match status" value="1"/>
</dbReference>
<proteinExistence type="inferred from homology"/>
<dbReference type="InterPro" id="IPR007197">
    <property type="entry name" value="rSAM"/>
</dbReference>
<evidence type="ECO:0000259" key="6">
    <source>
        <dbReference type="PROSITE" id="PS51918"/>
    </source>
</evidence>
<name>A0A4U2ZG44_9BACI</name>
<evidence type="ECO:0000256" key="4">
    <source>
        <dbReference type="ARBA" id="ARBA00023014"/>
    </source>
</evidence>
<evidence type="ECO:0000256" key="2">
    <source>
        <dbReference type="ARBA" id="ARBA00022723"/>
    </source>
</evidence>
<feature type="domain" description="Radical SAM core" evidence="6">
    <location>
        <begin position="135"/>
        <end position="384"/>
    </location>
</feature>
<dbReference type="PANTHER" id="PTHR43273:SF3">
    <property type="entry name" value="ANAEROBIC SULFATASE-MATURATING ENZYME HOMOLOG ASLB-RELATED"/>
    <property type="match status" value="1"/>
</dbReference>
<dbReference type="RefSeq" id="WP_107896712.1">
    <property type="nucleotide sequence ID" value="NZ_PYWM01000024.1"/>
</dbReference>
<dbReference type="SFLD" id="SFLDG01386">
    <property type="entry name" value="main_SPASM_domain-containing"/>
    <property type="match status" value="1"/>
</dbReference>
<keyword evidence="8" id="KW-1185">Reference proteome</keyword>
<dbReference type="SFLD" id="SFLDG01384">
    <property type="entry name" value="thioether_bond_formation_requi"/>
    <property type="match status" value="1"/>
</dbReference>
<accession>A0A4U2ZG44</accession>
<dbReference type="InterPro" id="IPR013785">
    <property type="entry name" value="Aldolase_TIM"/>
</dbReference>
<dbReference type="CDD" id="cd01335">
    <property type="entry name" value="Radical_SAM"/>
    <property type="match status" value="1"/>
</dbReference>
<sequence>MLDNNQILQIKEIDSPIFTKQSDAIFTIKLRGENEVTGFISNDKLHLFKRFIINEKIFVYITSTNMIHEINNLEYQILEYGFDIEPYTLKEKIDIKESSLADIVTSCKRLKGLFSPIDREGYIFTQPNFRRNIEKFEMKVLLINTTEECNIRCTYCYFGGAYKDTRVHRKLKANIEDLKPIVKKFILSNNNIEKQRAVYFFGGEPLLNFKLIKDIVNYIDEISIKYKINIDNILYQIATNGTLINSRMMDFCQYKGFYINVSIDGPNHDKYRLDKYGNGTLDIVSKKLKWVSETYPEYYSTHFGIVCVITPPYNIPLLYDFFTKWGPATQALHLDFDMILPGNDIGSNYYEQLCEAKDDLWKIFMKTHAYSEEEKKSSSLYFFSTGFNFLHRAFSAVTWRPIKTIQSTLNKLIGMDEAPGMHITTIGADGTIYSSYEHQHEDYKIGHLRYGISKERINNIIDNFQGYCNSGSCSKCWASRLCKIDYPEFYISNNDDKEKIKEKLEVQKLTCKNERYDIYSALKTNREIELRFGKKALDYMDKSLEEHQMFF</sequence>
<dbReference type="SFLD" id="SFLDG01067">
    <property type="entry name" value="SPASM/twitch_domain_containing"/>
    <property type="match status" value="1"/>
</dbReference>
<gene>
    <name evidence="7" type="ORF">FC756_01055</name>
</gene>
<dbReference type="PROSITE" id="PS51918">
    <property type="entry name" value="RADICAL_SAM"/>
    <property type="match status" value="1"/>
</dbReference>
<evidence type="ECO:0000313" key="7">
    <source>
        <dbReference type="EMBL" id="TKI72680.1"/>
    </source>
</evidence>
<dbReference type="PANTHER" id="PTHR43273">
    <property type="entry name" value="ANAEROBIC SULFATASE-MATURATING ENZYME HOMOLOG ASLB-RELATED"/>
    <property type="match status" value="1"/>
</dbReference>
<comment type="similarity">
    <text evidence="5">Belongs to the radical SAM superfamily. Anaerobic sulfatase-maturating enzyme family.</text>
</comment>
<dbReference type="AlphaFoldDB" id="A0A4U2ZG44"/>
<evidence type="ECO:0000256" key="1">
    <source>
        <dbReference type="ARBA" id="ARBA00022691"/>
    </source>
</evidence>
<dbReference type="GO" id="GO:0046872">
    <property type="term" value="F:metal ion binding"/>
    <property type="evidence" value="ECO:0007669"/>
    <property type="project" value="UniProtKB-KW"/>
</dbReference>
<organism evidence="7 8">
    <name type="scientific">Lysinibacillus mangiferihumi</name>
    <dbReference type="NCBI Taxonomy" id="1130819"/>
    <lineage>
        <taxon>Bacteria</taxon>
        <taxon>Bacillati</taxon>
        <taxon>Bacillota</taxon>
        <taxon>Bacilli</taxon>
        <taxon>Bacillales</taxon>
        <taxon>Bacillaceae</taxon>
        <taxon>Lysinibacillus</taxon>
    </lineage>
</organism>
<dbReference type="SFLD" id="SFLDS00029">
    <property type="entry name" value="Radical_SAM"/>
    <property type="match status" value="1"/>
</dbReference>
<dbReference type="Gene3D" id="3.20.20.70">
    <property type="entry name" value="Aldolase class I"/>
    <property type="match status" value="1"/>
</dbReference>
<evidence type="ECO:0000313" key="8">
    <source>
        <dbReference type="Proteomes" id="UP000308744"/>
    </source>
</evidence>
<reference evidence="7 8" key="1">
    <citation type="submission" date="2019-04" db="EMBL/GenBank/DDBJ databases">
        <title>Lysinibacillus genome sequencing.</title>
        <authorList>
            <person name="Dunlap C."/>
        </authorList>
    </citation>
    <scope>NUCLEOTIDE SEQUENCE [LARGE SCALE GENOMIC DNA]</scope>
    <source>
        <strain evidence="7 8">CCTCC AB 2010389</strain>
    </source>
</reference>
<dbReference type="GO" id="GO:0051536">
    <property type="term" value="F:iron-sulfur cluster binding"/>
    <property type="evidence" value="ECO:0007669"/>
    <property type="project" value="UniProtKB-KW"/>
</dbReference>
<protein>
    <submittedName>
        <fullName evidence="7">Radical SAM protein</fullName>
    </submittedName>
</protein>
<dbReference type="InterPro" id="IPR023867">
    <property type="entry name" value="Sulphatase_maturase_rSAM"/>
</dbReference>
<evidence type="ECO:0000256" key="5">
    <source>
        <dbReference type="ARBA" id="ARBA00023601"/>
    </source>
</evidence>
<evidence type="ECO:0000256" key="3">
    <source>
        <dbReference type="ARBA" id="ARBA00023004"/>
    </source>
</evidence>